<dbReference type="OrthoDB" id="419616at2759"/>
<dbReference type="SUPFAM" id="SSF103473">
    <property type="entry name" value="MFS general substrate transporter"/>
    <property type="match status" value="1"/>
</dbReference>
<dbReference type="InterPro" id="IPR001958">
    <property type="entry name" value="Tet-R_TetA/multi-R_MdtG-like"/>
</dbReference>
<dbReference type="RefSeq" id="XP_013241248.1">
    <property type="nucleotide sequence ID" value="XM_013385794.1"/>
</dbReference>
<evidence type="ECO:0000256" key="5">
    <source>
        <dbReference type="ARBA" id="ARBA00023136"/>
    </source>
</evidence>
<dbReference type="InterPro" id="IPR011701">
    <property type="entry name" value="MFS"/>
</dbReference>
<feature type="transmembrane region" description="Helical" evidence="6">
    <location>
        <begin position="118"/>
        <end position="138"/>
    </location>
</feature>
<evidence type="ECO:0000256" key="4">
    <source>
        <dbReference type="ARBA" id="ARBA00022989"/>
    </source>
</evidence>
<evidence type="ECO:0000256" key="6">
    <source>
        <dbReference type="SAM" id="Phobius"/>
    </source>
</evidence>
<evidence type="ECO:0000313" key="8">
    <source>
        <dbReference type="EMBL" id="KDN40011.1"/>
    </source>
</evidence>
<keyword evidence="5 6" id="KW-0472">Membrane</keyword>
<dbReference type="InParanoid" id="A0A066VEX1"/>
<dbReference type="PROSITE" id="PS50850">
    <property type="entry name" value="MFS"/>
    <property type="match status" value="1"/>
</dbReference>
<dbReference type="Proteomes" id="UP000027361">
    <property type="component" value="Unassembled WGS sequence"/>
</dbReference>
<name>A0A066VEX1_TILAU</name>
<dbReference type="OMA" id="HEAAACH"/>
<feature type="domain" description="Major facilitator superfamily (MFS) profile" evidence="7">
    <location>
        <begin position="1"/>
        <end position="475"/>
    </location>
</feature>
<feature type="transmembrane region" description="Helical" evidence="6">
    <location>
        <begin position="379"/>
        <end position="405"/>
    </location>
</feature>
<feature type="transmembrane region" description="Helical" evidence="6">
    <location>
        <begin position="317"/>
        <end position="336"/>
    </location>
</feature>
<dbReference type="PANTHER" id="PTHR23504">
    <property type="entry name" value="MAJOR FACILITATOR SUPERFAMILY DOMAIN-CONTAINING PROTEIN 10"/>
    <property type="match status" value="1"/>
</dbReference>
<comment type="subcellular location">
    <subcellularLocation>
        <location evidence="1">Membrane</location>
        <topology evidence="1">Multi-pass membrane protein</topology>
    </subcellularLocation>
</comment>
<feature type="transmembrane region" description="Helical" evidence="6">
    <location>
        <begin position="93"/>
        <end position="112"/>
    </location>
</feature>
<evidence type="ECO:0000313" key="9">
    <source>
        <dbReference type="Proteomes" id="UP000027361"/>
    </source>
</evidence>
<keyword evidence="9" id="KW-1185">Reference proteome</keyword>
<proteinExistence type="predicted"/>
<comment type="caution">
    <text evidence="8">The sequence shown here is derived from an EMBL/GenBank/DDBJ whole genome shotgun (WGS) entry which is preliminary data.</text>
</comment>
<reference evidence="8 9" key="1">
    <citation type="submission" date="2014-05" db="EMBL/GenBank/DDBJ databases">
        <title>Draft genome sequence of a rare smut relative, Tilletiaria anomala UBC 951.</title>
        <authorList>
            <consortium name="DOE Joint Genome Institute"/>
            <person name="Toome M."/>
            <person name="Kuo A."/>
            <person name="Henrissat B."/>
            <person name="Lipzen A."/>
            <person name="Tritt A."/>
            <person name="Yoshinaga Y."/>
            <person name="Zane M."/>
            <person name="Barry K."/>
            <person name="Grigoriev I.V."/>
            <person name="Spatafora J.W."/>
            <person name="Aimea M.C."/>
        </authorList>
    </citation>
    <scope>NUCLEOTIDE SEQUENCE [LARGE SCALE GENOMIC DNA]</scope>
    <source>
        <strain evidence="8 9">UBC 951</strain>
    </source>
</reference>
<feature type="transmembrane region" description="Helical" evidence="6">
    <location>
        <begin position="59"/>
        <end position="81"/>
    </location>
</feature>
<keyword evidence="4 6" id="KW-1133">Transmembrane helix</keyword>
<organism evidence="8 9">
    <name type="scientific">Tilletiaria anomala (strain ATCC 24038 / CBS 436.72 / UBC 951)</name>
    <dbReference type="NCBI Taxonomy" id="1037660"/>
    <lineage>
        <taxon>Eukaryota</taxon>
        <taxon>Fungi</taxon>
        <taxon>Dikarya</taxon>
        <taxon>Basidiomycota</taxon>
        <taxon>Ustilaginomycotina</taxon>
        <taxon>Exobasidiomycetes</taxon>
        <taxon>Georgefischeriales</taxon>
        <taxon>Tilletiariaceae</taxon>
        <taxon>Tilletiaria</taxon>
    </lineage>
</organism>
<feature type="transmembrane region" description="Helical" evidence="6">
    <location>
        <begin position="22"/>
        <end position="43"/>
    </location>
</feature>
<dbReference type="GO" id="GO:0022857">
    <property type="term" value="F:transmembrane transporter activity"/>
    <property type="evidence" value="ECO:0007669"/>
    <property type="project" value="InterPro"/>
</dbReference>
<evidence type="ECO:0000259" key="7">
    <source>
        <dbReference type="PROSITE" id="PS50850"/>
    </source>
</evidence>
<accession>A0A066VEX1</accession>
<dbReference type="EMBL" id="JMSN01000096">
    <property type="protein sequence ID" value="KDN40011.1"/>
    <property type="molecule type" value="Genomic_DNA"/>
</dbReference>
<feature type="transmembrane region" description="Helical" evidence="6">
    <location>
        <begin position="198"/>
        <end position="220"/>
    </location>
</feature>
<dbReference type="InterPro" id="IPR020846">
    <property type="entry name" value="MFS_dom"/>
</dbReference>
<dbReference type="Pfam" id="PF07690">
    <property type="entry name" value="MFS_1"/>
    <property type="match status" value="1"/>
</dbReference>
<dbReference type="HOGENOM" id="CLU_001265_54_6_1"/>
<gene>
    <name evidence="8" type="ORF">K437DRAFT_250321</name>
</gene>
<sequence length="477" mass="51107">MADNVDEELAELPETPLPKLQLFILVLMRITEPIAFTCIFPFINDQCASVLPHVPRAQIGFYSGLIESCFAISQVFVVLLWGRASDYYGRKPILLIGLAGVALSMNAFGLSRTFHGMVLSRCIAGLSNGNIGVLKAILAEITDKTNQTSAFALIPLAYAIGGILGPAIGGTLSDPLGVVNSDSTLPKNDRRFLARYPFFLPCVVASMFNIFAILLGACFLPETLPRHERKVRRQQQTSASQDGSAIEAGDSLEAAALAEVSERRAAPLLTLITKQVFSVISSQMLLNLLNVSYAALLPLFCYTHVTDGGIGFKRTDIGSIMGANGVLSIFMQLLLLPWLMKRVGGPLHLFRIVVPFFALVFLCFPFAQQQAAWGFTPGVWAALGLMVVLKTVANTSLVCVTLLVNNNAPSRAALGTVNGLSSMCGSAARAMGPASATSLFAYSAAHGLRWLVWIAGSTLALTAWALTFRIRPAAPAL</sequence>
<feature type="transmembrane region" description="Helical" evidence="6">
    <location>
        <begin position="450"/>
        <end position="468"/>
    </location>
</feature>
<dbReference type="GO" id="GO:0016020">
    <property type="term" value="C:membrane"/>
    <property type="evidence" value="ECO:0007669"/>
    <property type="project" value="UniProtKB-SubCell"/>
</dbReference>
<dbReference type="CDD" id="cd17330">
    <property type="entry name" value="MFS_SLC46_TetA_like"/>
    <property type="match status" value="1"/>
</dbReference>
<keyword evidence="2" id="KW-0813">Transport</keyword>
<feature type="transmembrane region" description="Helical" evidence="6">
    <location>
        <begin position="284"/>
        <end position="305"/>
    </location>
</feature>
<dbReference type="Gene3D" id="1.20.1250.20">
    <property type="entry name" value="MFS general substrate transporter like domains"/>
    <property type="match status" value="1"/>
</dbReference>
<dbReference type="InterPro" id="IPR036259">
    <property type="entry name" value="MFS_trans_sf"/>
</dbReference>
<protein>
    <submittedName>
        <fullName evidence="8">MFS general substrate transporter</fullName>
    </submittedName>
</protein>
<keyword evidence="3 6" id="KW-0812">Transmembrane</keyword>
<evidence type="ECO:0000256" key="2">
    <source>
        <dbReference type="ARBA" id="ARBA00022448"/>
    </source>
</evidence>
<dbReference type="PRINTS" id="PR01035">
    <property type="entry name" value="TCRTETA"/>
</dbReference>
<dbReference type="AlphaFoldDB" id="A0A066VEX1"/>
<evidence type="ECO:0000256" key="1">
    <source>
        <dbReference type="ARBA" id="ARBA00004141"/>
    </source>
</evidence>
<evidence type="ECO:0000256" key="3">
    <source>
        <dbReference type="ARBA" id="ARBA00022692"/>
    </source>
</evidence>
<dbReference type="PANTHER" id="PTHR23504:SF15">
    <property type="entry name" value="MAJOR FACILITATOR SUPERFAMILY (MFS) PROFILE DOMAIN-CONTAINING PROTEIN"/>
    <property type="match status" value="1"/>
</dbReference>
<feature type="transmembrane region" description="Helical" evidence="6">
    <location>
        <begin position="348"/>
        <end position="367"/>
    </location>
</feature>
<dbReference type="GeneID" id="25263356"/>
<feature type="transmembrane region" description="Helical" evidence="6">
    <location>
        <begin position="150"/>
        <end position="169"/>
    </location>
</feature>